<dbReference type="EMBL" id="CDMY01000357">
    <property type="protein sequence ID" value="CEM05391.1"/>
    <property type="molecule type" value="Genomic_DNA"/>
</dbReference>
<dbReference type="VEuPathDB" id="CryptoDB:Vbra_14247"/>
<keyword evidence="3" id="KW-1185">Reference proteome</keyword>
<evidence type="ECO:0000313" key="3">
    <source>
        <dbReference type="Proteomes" id="UP000041254"/>
    </source>
</evidence>
<evidence type="ECO:0000313" key="2">
    <source>
        <dbReference type="EMBL" id="CEM05391.1"/>
    </source>
</evidence>
<dbReference type="AlphaFoldDB" id="A0A0G4F0L9"/>
<feature type="compositionally biased region" description="Acidic residues" evidence="1">
    <location>
        <begin position="17"/>
        <end position="32"/>
    </location>
</feature>
<sequence length="252" mass="26550">MSHTNEAHSLMFVHQELDDDDDEEKEEEEEDTPFQGPQAVCAAASASNFGEMLKHNADDAESTIPFDDAPGPSSSNGRGAYRMDIGRVGDSVGGADMIVPASTGGEPSSASGPDIAAISPPAQIKTDVAVTGREARAPGRSPATSSPIRHSRQQLQGHQRPPSRPTVGRDVEEGSASPSASPSFVSTAANGEAWTLFEKAHEADHGTLFKGTAGERDAAFKVVIIRRETNGALKNRCADDVASLAAEVKFRR</sequence>
<reference evidence="2 3" key="1">
    <citation type="submission" date="2014-11" db="EMBL/GenBank/DDBJ databases">
        <authorList>
            <person name="Zhu J."/>
            <person name="Qi W."/>
            <person name="Song R."/>
        </authorList>
    </citation>
    <scope>NUCLEOTIDE SEQUENCE [LARGE SCALE GENOMIC DNA]</scope>
</reference>
<dbReference type="Proteomes" id="UP000041254">
    <property type="component" value="Unassembled WGS sequence"/>
</dbReference>
<feature type="compositionally biased region" description="Polar residues" evidence="1">
    <location>
        <begin position="142"/>
        <end position="157"/>
    </location>
</feature>
<proteinExistence type="predicted"/>
<evidence type="ECO:0000256" key="1">
    <source>
        <dbReference type="SAM" id="MobiDB-lite"/>
    </source>
</evidence>
<protein>
    <submittedName>
        <fullName evidence="2">Uncharacterized protein</fullName>
    </submittedName>
</protein>
<name>A0A0G4F0L9_VITBC</name>
<accession>A0A0G4F0L9</accession>
<organism evidence="2 3">
    <name type="scientific">Vitrella brassicaformis (strain CCMP3155)</name>
    <dbReference type="NCBI Taxonomy" id="1169540"/>
    <lineage>
        <taxon>Eukaryota</taxon>
        <taxon>Sar</taxon>
        <taxon>Alveolata</taxon>
        <taxon>Colpodellida</taxon>
        <taxon>Vitrellaceae</taxon>
        <taxon>Vitrella</taxon>
    </lineage>
</organism>
<dbReference type="InParanoid" id="A0A0G4F0L9"/>
<feature type="region of interest" description="Disordered" evidence="1">
    <location>
        <begin position="1"/>
        <end position="186"/>
    </location>
</feature>
<gene>
    <name evidence="2" type="ORF">Vbra_14247</name>
</gene>